<evidence type="ECO:0000256" key="7">
    <source>
        <dbReference type="ARBA" id="ARBA00023136"/>
    </source>
</evidence>
<dbReference type="GO" id="GO:0005886">
    <property type="term" value="C:plasma membrane"/>
    <property type="evidence" value="ECO:0007669"/>
    <property type="project" value="UniProtKB-SubCell"/>
</dbReference>
<feature type="transmembrane region" description="Helical" evidence="8">
    <location>
        <begin position="431"/>
        <end position="451"/>
    </location>
</feature>
<dbReference type="AlphaFoldDB" id="A0A7Y4LBF4"/>
<keyword evidence="5 8" id="KW-0812">Transmembrane</keyword>
<sequence length="1026" mass="111888">MNISRLFILRPVATILLMIALVMGGLLGYKQLSVSALPQVDYPTIQVTTQYPGASPDVMAALVTSPLERQFGQMPGLTLMRSSSSAGNSVITLQFSLNLSMSVAEQQVQAAINAASNLLPDDLPSPPVYNKVNPADTPVMTLAVTSASMPLYEARDVIETRIAQKIAQIDGVGLLSISGGQKPAIRVQVNPQKLASNGLSLGDIQTAINANNINSPTGNFDGAKRSTTIYADGQLRSPEQYRNLILSYNNGAALRLKDVADVVSDAEDIRQAAWYGQKPALLLNIQRQPNANVIQVAERVQQLLPSLRQSLPSTIDINIVSDRTISVKESIAHVQNEMLMAIGLVVLVTFVFLRSLAATFIPSIVVPLSIVGTFAIMYFLGYSLNNLSLMALTIATGFVVDDAIVMIENIARHIEEGKTPLQAALEGAQEIGFTLLSLTISLIAVLIPLLFMGDVIGRLFQEFAVTLAVSILISLVISLTLTPMLCAYLLKSHQSTAEEKSWQRLLRLLIDKIYDVYERALRVVLQHQRLTLLIAVATLALTALLYWVVPKGFFPVQDTGMIQMVTEAPQSSSFAQMSQRQLQVVKLLQEDKDVESVSSFVGVDSSNTTMNTGRILVQLHNNQSRDDVKTVMSRLEEKVSQLSDIQVFMQAVQDLTIDTQVSRTQYQLTMSAMDGNLLKKWVPLVVEKLKTLPGLWGVTDNFQTNGLQAKVDVNREEASRLGVTMSDVEDALYNAFGQRLISTIFTQSAQYRVILEVTPEFRQSMQNLSQVYVKGSDGMVRLDQIATITSGSTELELQRLDQSPAALISFNLSDGYALSDVVDDIYSVAQEMGMPETISLQLQGAAQAFEASLSNTLWLLLAAVFTMYIVLGVLYESYIHPISILSTLPSAAVGALLALLLTGKELDMIGIIGIILLIGIVKKNAIMMIDFALHAEREEGLPPQEAIHKAALLRFRPILMTTLAALFGAIPLMLSTGLGAELRSPLGIVLVGGLLCSQLLTVFTTPVIYLFFHRFQKAGAVKMESE</sequence>
<dbReference type="SUPFAM" id="SSF82714">
    <property type="entry name" value="Multidrug efflux transporter AcrB TolC docking domain, DN and DC subdomains"/>
    <property type="match status" value="2"/>
</dbReference>
<dbReference type="Gene3D" id="3.30.70.1440">
    <property type="entry name" value="Multidrug efflux transporter AcrB pore domain"/>
    <property type="match status" value="1"/>
</dbReference>
<evidence type="ECO:0000256" key="6">
    <source>
        <dbReference type="ARBA" id="ARBA00022989"/>
    </source>
</evidence>
<evidence type="ECO:0000313" key="10">
    <source>
        <dbReference type="Proteomes" id="UP000541421"/>
    </source>
</evidence>
<dbReference type="InterPro" id="IPR027463">
    <property type="entry name" value="AcrB_DN_DC_subdom"/>
</dbReference>
<dbReference type="PANTHER" id="PTHR32063:SF21">
    <property type="entry name" value="MULTIDRUG RESISTANCE PROTEIN MDTB"/>
    <property type="match status" value="1"/>
</dbReference>
<keyword evidence="2" id="KW-0813">Transport</keyword>
<dbReference type="PRINTS" id="PR00702">
    <property type="entry name" value="ACRIFLAVINRP"/>
</dbReference>
<keyword evidence="3" id="KW-1003">Cell membrane</keyword>
<proteinExistence type="predicted"/>
<dbReference type="Proteomes" id="UP000541421">
    <property type="component" value="Unassembled WGS sequence"/>
</dbReference>
<feature type="transmembrane region" description="Helical" evidence="8">
    <location>
        <begin position="7"/>
        <end position="29"/>
    </location>
</feature>
<evidence type="ECO:0000256" key="4">
    <source>
        <dbReference type="ARBA" id="ARBA00022519"/>
    </source>
</evidence>
<reference evidence="9 10" key="1">
    <citation type="submission" date="2020-05" db="EMBL/GenBank/DDBJ databases">
        <authorList>
            <person name="Niu N."/>
        </authorList>
    </citation>
    <scope>NUCLEOTIDE SEQUENCE [LARGE SCALE GENOMIC DNA]</scope>
    <source>
        <strain evidence="9 10">LMG10982</strain>
    </source>
</reference>
<feature type="transmembrane region" description="Helical" evidence="8">
    <location>
        <begin position="530"/>
        <end position="549"/>
    </location>
</feature>
<dbReference type="Gene3D" id="3.30.2090.10">
    <property type="entry name" value="Multidrug efflux transporter AcrB TolC docking domain, DN and DC subdomains"/>
    <property type="match status" value="2"/>
</dbReference>
<evidence type="ECO:0000313" key="9">
    <source>
        <dbReference type="EMBL" id="NOL50393.1"/>
    </source>
</evidence>
<dbReference type="SUPFAM" id="SSF82693">
    <property type="entry name" value="Multidrug efflux transporter AcrB pore domain, PN1, PN2, PC1 and PC2 subdomains"/>
    <property type="match status" value="3"/>
</dbReference>
<comment type="subcellular location">
    <subcellularLocation>
        <location evidence="1">Cell inner membrane</location>
        <topology evidence="1">Multi-pass membrane protein</topology>
    </subcellularLocation>
</comment>
<comment type="caution">
    <text evidence="9">The sequence shown here is derived from an EMBL/GenBank/DDBJ whole genome shotgun (WGS) entry which is preliminary data.</text>
</comment>
<feature type="transmembrane region" description="Helical" evidence="8">
    <location>
        <begin position="338"/>
        <end position="357"/>
    </location>
</feature>
<dbReference type="Pfam" id="PF00873">
    <property type="entry name" value="ACR_tran"/>
    <property type="match status" value="1"/>
</dbReference>
<dbReference type="FunFam" id="3.30.70.1430:FF:000001">
    <property type="entry name" value="Efflux pump membrane transporter"/>
    <property type="match status" value="1"/>
</dbReference>
<feature type="transmembrane region" description="Helical" evidence="8">
    <location>
        <begin position="364"/>
        <end position="381"/>
    </location>
</feature>
<evidence type="ECO:0000256" key="3">
    <source>
        <dbReference type="ARBA" id="ARBA00022475"/>
    </source>
</evidence>
<evidence type="ECO:0000256" key="1">
    <source>
        <dbReference type="ARBA" id="ARBA00004429"/>
    </source>
</evidence>
<keyword evidence="10" id="KW-1185">Reference proteome</keyword>
<gene>
    <name evidence="9" type="ORF">HKX40_09660</name>
</gene>
<dbReference type="SUPFAM" id="SSF82866">
    <property type="entry name" value="Multidrug efflux transporter AcrB transmembrane domain"/>
    <property type="match status" value="2"/>
</dbReference>
<protein>
    <submittedName>
        <fullName evidence="9">MMPL family transporter</fullName>
    </submittedName>
</protein>
<feature type="transmembrane region" description="Helical" evidence="8">
    <location>
        <begin position="387"/>
        <end position="410"/>
    </location>
</feature>
<evidence type="ECO:0000256" key="5">
    <source>
        <dbReference type="ARBA" id="ARBA00022692"/>
    </source>
</evidence>
<name>A0A7Y4LBF4_9BURK</name>
<dbReference type="Gene3D" id="1.20.1640.10">
    <property type="entry name" value="Multidrug efflux transporter AcrB transmembrane domain"/>
    <property type="match status" value="2"/>
</dbReference>
<dbReference type="Gene3D" id="3.30.70.1320">
    <property type="entry name" value="Multidrug efflux transporter AcrB pore domain like"/>
    <property type="match status" value="1"/>
</dbReference>
<dbReference type="Gene3D" id="3.30.70.1430">
    <property type="entry name" value="Multidrug efflux transporter AcrB pore domain"/>
    <property type="match status" value="2"/>
</dbReference>
<evidence type="ECO:0000256" key="2">
    <source>
        <dbReference type="ARBA" id="ARBA00022448"/>
    </source>
</evidence>
<dbReference type="EMBL" id="JABGBO010000011">
    <property type="protein sequence ID" value="NOL50393.1"/>
    <property type="molecule type" value="Genomic_DNA"/>
</dbReference>
<dbReference type="GO" id="GO:0042910">
    <property type="term" value="F:xenobiotic transmembrane transporter activity"/>
    <property type="evidence" value="ECO:0007669"/>
    <property type="project" value="TreeGrafter"/>
</dbReference>
<keyword evidence="4" id="KW-0997">Cell inner membrane</keyword>
<feature type="transmembrane region" description="Helical" evidence="8">
    <location>
        <begin position="908"/>
        <end position="933"/>
    </location>
</feature>
<dbReference type="PANTHER" id="PTHR32063">
    <property type="match status" value="1"/>
</dbReference>
<feature type="transmembrane region" description="Helical" evidence="8">
    <location>
        <begin position="857"/>
        <end position="875"/>
    </location>
</feature>
<keyword evidence="7 8" id="KW-0472">Membrane</keyword>
<keyword evidence="6 8" id="KW-1133">Transmembrane helix</keyword>
<feature type="transmembrane region" description="Helical" evidence="8">
    <location>
        <begin position="986"/>
        <end position="1012"/>
    </location>
</feature>
<accession>A0A7Y4LBF4</accession>
<dbReference type="RefSeq" id="WP_171589373.1">
    <property type="nucleotide sequence ID" value="NZ_JABGBO010000011.1"/>
</dbReference>
<feature type="transmembrane region" description="Helical" evidence="8">
    <location>
        <begin position="463"/>
        <end position="490"/>
    </location>
</feature>
<organism evidence="9 10">
    <name type="scientific">Pelistega europaea</name>
    <dbReference type="NCBI Taxonomy" id="106147"/>
    <lineage>
        <taxon>Bacteria</taxon>
        <taxon>Pseudomonadati</taxon>
        <taxon>Pseudomonadota</taxon>
        <taxon>Betaproteobacteria</taxon>
        <taxon>Burkholderiales</taxon>
        <taxon>Alcaligenaceae</taxon>
        <taxon>Pelistega</taxon>
    </lineage>
</organism>
<dbReference type="InterPro" id="IPR001036">
    <property type="entry name" value="Acrflvin-R"/>
</dbReference>
<feature type="transmembrane region" description="Helical" evidence="8">
    <location>
        <begin position="953"/>
        <end position="974"/>
    </location>
</feature>
<dbReference type="FunFam" id="1.20.1640.10:FF:000001">
    <property type="entry name" value="Efflux pump membrane transporter"/>
    <property type="match status" value="1"/>
</dbReference>
<evidence type="ECO:0000256" key="8">
    <source>
        <dbReference type="SAM" id="Phobius"/>
    </source>
</evidence>
<feature type="transmembrane region" description="Helical" evidence="8">
    <location>
        <begin position="882"/>
        <end position="902"/>
    </location>
</feature>